<feature type="transmembrane region" description="Helical" evidence="1">
    <location>
        <begin position="71"/>
        <end position="93"/>
    </location>
</feature>
<name>A0A1Y6JH40_PSEVI</name>
<protein>
    <submittedName>
        <fullName evidence="2">Hypothetical membrane protein</fullName>
    </submittedName>
</protein>
<feature type="transmembrane region" description="Helical" evidence="1">
    <location>
        <begin position="6"/>
        <end position="26"/>
    </location>
</feature>
<keyword evidence="1" id="KW-0812">Transmembrane</keyword>
<dbReference type="KEGG" id="pvd:CFBP1590__1533"/>
<keyword evidence="1" id="KW-0472">Membrane</keyword>
<evidence type="ECO:0000313" key="2">
    <source>
        <dbReference type="EMBL" id="SMS09119.1"/>
    </source>
</evidence>
<sequence>MNETAIYVIFLASSIVFYLPALWMRYAWSGQKFTTTKFWTSNLYNIFFGYVHMRFIEKNDIFFYGHQDSSILGWFSLVMILAHTCAHTVTWDIKPWYSRKNRNH</sequence>
<proteinExistence type="predicted"/>
<accession>A0A1Y6JH40</accession>
<keyword evidence="1" id="KW-1133">Transmembrane helix</keyword>
<evidence type="ECO:0000313" key="3">
    <source>
        <dbReference type="Proteomes" id="UP000196842"/>
    </source>
</evidence>
<dbReference type="Proteomes" id="UP000196842">
    <property type="component" value="Chromosome I"/>
</dbReference>
<dbReference type="EMBL" id="LT855380">
    <property type="protein sequence ID" value="SMS09119.1"/>
    <property type="molecule type" value="Genomic_DNA"/>
</dbReference>
<evidence type="ECO:0000256" key="1">
    <source>
        <dbReference type="SAM" id="Phobius"/>
    </source>
</evidence>
<feature type="transmembrane region" description="Helical" evidence="1">
    <location>
        <begin position="38"/>
        <end position="56"/>
    </location>
</feature>
<reference evidence="2 3" key="1">
    <citation type="submission" date="2017-05" db="EMBL/GenBank/DDBJ databases">
        <authorList>
            <person name="Song R."/>
            <person name="Chenine A.L."/>
            <person name="Ruprecht R.M."/>
        </authorList>
    </citation>
    <scope>NUCLEOTIDE SEQUENCE [LARGE SCALE GENOMIC DNA]</scope>
    <source>
        <strain evidence="2 3">CFBP 1590</strain>
    </source>
</reference>
<dbReference type="AlphaFoldDB" id="A0A1Y6JH40"/>
<organism evidence="2 3">
    <name type="scientific">Pseudomonas viridiflava</name>
    <name type="common">Phytomonas viridiflava</name>
    <dbReference type="NCBI Taxonomy" id="33069"/>
    <lineage>
        <taxon>Bacteria</taxon>
        <taxon>Pseudomonadati</taxon>
        <taxon>Pseudomonadota</taxon>
        <taxon>Gammaproteobacteria</taxon>
        <taxon>Pseudomonadales</taxon>
        <taxon>Pseudomonadaceae</taxon>
        <taxon>Pseudomonas</taxon>
    </lineage>
</organism>
<gene>
    <name evidence="2" type="ORF">CFBP1590__1533</name>
</gene>